<reference evidence="3 4" key="1">
    <citation type="submission" date="2019-08" db="EMBL/GenBank/DDBJ databases">
        <title>Whole genome of Aphis craccivora.</title>
        <authorList>
            <person name="Voronova N.V."/>
            <person name="Shulinski R.S."/>
            <person name="Bandarenka Y.V."/>
            <person name="Zhorov D.G."/>
            <person name="Warner D."/>
        </authorList>
    </citation>
    <scope>NUCLEOTIDE SEQUENCE [LARGE SCALE GENOMIC DNA]</scope>
    <source>
        <strain evidence="3">180601</strain>
        <tissue evidence="3">Whole Body</tissue>
    </source>
</reference>
<protein>
    <recommendedName>
        <fullName evidence="2">Reverse transcriptase domain-containing protein</fullName>
    </recommendedName>
</protein>
<keyword evidence="1" id="KW-0472">Membrane</keyword>
<dbReference type="OrthoDB" id="8197232at2759"/>
<accession>A0A6G0Z3P3</accession>
<comment type="caution">
    <text evidence="3">The sequence shown here is derived from an EMBL/GenBank/DDBJ whole genome shotgun (WGS) entry which is preliminary data.</text>
</comment>
<feature type="domain" description="Reverse transcriptase" evidence="2">
    <location>
        <begin position="4"/>
        <end position="97"/>
    </location>
</feature>
<dbReference type="PANTHER" id="PTHR33332">
    <property type="entry name" value="REVERSE TRANSCRIPTASE DOMAIN-CONTAINING PROTEIN"/>
    <property type="match status" value="1"/>
</dbReference>
<evidence type="ECO:0000259" key="2">
    <source>
        <dbReference type="Pfam" id="PF00078"/>
    </source>
</evidence>
<keyword evidence="1" id="KW-0812">Transmembrane</keyword>
<evidence type="ECO:0000313" key="4">
    <source>
        <dbReference type="Proteomes" id="UP000478052"/>
    </source>
</evidence>
<feature type="transmembrane region" description="Helical" evidence="1">
    <location>
        <begin position="148"/>
        <end position="170"/>
    </location>
</feature>
<keyword evidence="4" id="KW-1185">Reference proteome</keyword>
<dbReference type="AlphaFoldDB" id="A0A6G0Z3P3"/>
<name>A0A6G0Z3P3_APHCR</name>
<evidence type="ECO:0000313" key="3">
    <source>
        <dbReference type="EMBL" id="KAF0765220.1"/>
    </source>
</evidence>
<organism evidence="3 4">
    <name type="scientific">Aphis craccivora</name>
    <name type="common">Cowpea aphid</name>
    <dbReference type="NCBI Taxonomy" id="307492"/>
    <lineage>
        <taxon>Eukaryota</taxon>
        <taxon>Metazoa</taxon>
        <taxon>Ecdysozoa</taxon>
        <taxon>Arthropoda</taxon>
        <taxon>Hexapoda</taxon>
        <taxon>Insecta</taxon>
        <taxon>Pterygota</taxon>
        <taxon>Neoptera</taxon>
        <taxon>Paraneoptera</taxon>
        <taxon>Hemiptera</taxon>
        <taxon>Sternorrhyncha</taxon>
        <taxon>Aphidomorpha</taxon>
        <taxon>Aphidoidea</taxon>
        <taxon>Aphididae</taxon>
        <taxon>Aphidini</taxon>
        <taxon>Aphis</taxon>
        <taxon>Aphis</taxon>
    </lineage>
</organism>
<sequence>MPLAFDRLNHNSLLKVLSSSGLGEPLLSWVASYLLNRKQYIKINGTCSDLVDITSDVPQGGHLSPLSYVNDINKILRSCRFLLFADDINLITSGESVVDLDFIAHLEYGVVVRCPSTIVDQYEIERVQRQFLKYVAYVLQIDCQTSRLFAMEALVLLAYCRLFICMFLSLTSRSIKKICFDSFLVKCVKMAIQCVLRDCDGGVRKEVAGRKRTFRILASFAFKGFLYLLWAITNNKLKKKRRNTLEVVLKIINITFKMNLQYSQQQRELHRRLLHLTH</sequence>
<dbReference type="Pfam" id="PF00078">
    <property type="entry name" value="RVT_1"/>
    <property type="match status" value="1"/>
</dbReference>
<proteinExistence type="predicted"/>
<evidence type="ECO:0000256" key="1">
    <source>
        <dbReference type="SAM" id="Phobius"/>
    </source>
</evidence>
<keyword evidence="1" id="KW-1133">Transmembrane helix</keyword>
<dbReference type="InterPro" id="IPR000477">
    <property type="entry name" value="RT_dom"/>
</dbReference>
<dbReference type="EMBL" id="VUJU01001453">
    <property type="protein sequence ID" value="KAF0765220.1"/>
    <property type="molecule type" value="Genomic_DNA"/>
</dbReference>
<gene>
    <name evidence="3" type="ORF">FWK35_00008107</name>
</gene>
<dbReference type="Proteomes" id="UP000478052">
    <property type="component" value="Unassembled WGS sequence"/>
</dbReference>
<feature type="transmembrane region" description="Helical" evidence="1">
    <location>
        <begin position="214"/>
        <end position="232"/>
    </location>
</feature>